<sequence length="104" mass="11101">MAGNVLHGLDDGRIDMTAFGPLYYQLLQGVSSSAEVDGVIGALSQKVDGIEWTSMKPLLELVERSRSGNISDMVNAIQQLAQATVSLSVFVSSSLFSHPSFQAL</sequence>
<reference evidence="1 2" key="1">
    <citation type="submission" date="2014-10" db="EMBL/GenBank/DDBJ databases">
        <title>Draft genome of the hookworm Ancylostoma caninum.</title>
        <authorList>
            <person name="Mitreva M."/>
        </authorList>
    </citation>
    <scope>NUCLEOTIDE SEQUENCE [LARGE SCALE GENOMIC DNA]</scope>
    <source>
        <strain evidence="1 2">Baltimore</strain>
    </source>
</reference>
<evidence type="ECO:0000313" key="2">
    <source>
        <dbReference type="Proteomes" id="UP000252519"/>
    </source>
</evidence>
<protein>
    <submittedName>
        <fullName evidence="1">Uncharacterized protein</fullName>
    </submittedName>
</protein>
<proteinExistence type="predicted"/>
<keyword evidence="2" id="KW-1185">Reference proteome</keyword>
<dbReference type="Proteomes" id="UP000252519">
    <property type="component" value="Unassembled WGS sequence"/>
</dbReference>
<dbReference type="AlphaFoldDB" id="A0A368GK27"/>
<comment type="caution">
    <text evidence="1">The sequence shown here is derived from an EMBL/GenBank/DDBJ whole genome shotgun (WGS) entry which is preliminary data.</text>
</comment>
<organism evidence="1 2">
    <name type="scientific">Ancylostoma caninum</name>
    <name type="common">Dog hookworm</name>
    <dbReference type="NCBI Taxonomy" id="29170"/>
    <lineage>
        <taxon>Eukaryota</taxon>
        <taxon>Metazoa</taxon>
        <taxon>Ecdysozoa</taxon>
        <taxon>Nematoda</taxon>
        <taxon>Chromadorea</taxon>
        <taxon>Rhabditida</taxon>
        <taxon>Rhabditina</taxon>
        <taxon>Rhabditomorpha</taxon>
        <taxon>Strongyloidea</taxon>
        <taxon>Ancylostomatidae</taxon>
        <taxon>Ancylostomatinae</taxon>
        <taxon>Ancylostoma</taxon>
    </lineage>
</organism>
<evidence type="ECO:0000313" key="1">
    <source>
        <dbReference type="EMBL" id="RCN44741.1"/>
    </source>
</evidence>
<name>A0A368GK27_ANCCA</name>
<accession>A0A368GK27</accession>
<dbReference type="EMBL" id="JOJR01000121">
    <property type="protein sequence ID" value="RCN44741.1"/>
    <property type="molecule type" value="Genomic_DNA"/>
</dbReference>
<gene>
    <name evidence="1" type="ORF">ANCCAN_09256</name>
</gene>